<dbReference type="AlphaFoldDB" id="A0A811PDL2"/>
<reference evidence="5" key="1">
    <citation type="submission" date="2020-10" db="EMBL/GenBank/DDBJ databases">
        <authorList>
            <person name="Han B."/>
            <person name="Lu T."/>
            <person name="Zhao Q."/>
            <person name="Huang X."/>
            <person name="Zhao Y."/>
        </authorList>
    </citation>
    <scope>NUCLEOTIDE SEQUENCE</scope>
</reference>
<gene>
    <name evidence="5" type="ORF">NCGR_LOCUS26255</name>
</gene>
<keyword evidence="4" id="KW-0812">Transmembrane</keyword>
<evidence type="ECO:0000313" key="5">
    <source>
        <dbReference type="EMBL" id="CAD6239279.1"/>
    </source>
</evidence>
<evidence type="ECO:0000256" key="4">
    <source>
        <dbReference type="SAM" id="Phobius"/>
    </source>
</evidence>
<protein>
    <submittedName>
        <fullName evidence="5">Uncharacterized protein</fullName>
    </submittedName>
</protein>
<keyword evidence="2" id="KW-0813">Transport</keyword>
<comment type="subcellular location">
    <subcellularLocation>
        <location evidence="1">Cell membrane</location>
        <topology evidence="1">Multi-pass membrane protein</topology>
    </subcellularLocation>
</comment>
<accession>A0A811PDL2</accession>
<dbReference type="OrthoDB" id="5982228at2759"/>
<organism evidence="5 6">
    <name type="scientific">Miscanthus lutarioriparius</name>
    <dbReference type="NCBI Taxonomy" id="422564"/>
    <lineage>
        <taxon>Eukaryota</taxon>
        <taxon>Viridiplantae</taxon>
        <taxon>Streptophyta</taxon>
        <taxon>Embryophyta</taxon>
        <taxon>Tracheophyta</taxon>
        <taxon>Spermatophyta</taxon>
        <taxon>Magnoliopsida</taxon>
        <taxon>Liliopsida</taxon>
        <taxon>Poales</taxon>
        <taxon>Poaceae</taxon>
        <taxon>PACMAD clade</taxon>
        <taxon>Panicoideae</taxon>
        <taxon>Andropogonodae</taxon>
        <taxon>Andropogoneae</taxon>
        <taxon>Saccharinae</taxon>
        <taxon>Miscanthus</taxon>
    </lineage>
</organism>
<evidence type="ECO:0000256" key="2">
    <source>
        <dbReference type="ARBA" id="ARBA00022448"/>
    </source>
</evidence>
<dbReference type="GO" id="GO:0022857">
    <property type="term" value="F:transmembrane transporter activity"/>
    <property type="evidence" value="ECO:0007669"/>
    <property type="project" value="InterPro"/>
</dbReference>
<sequence length="93" mass="10093">MSFFSFDIIVAAANFLYSLGMLLEFAAFVWLRVKHPGLTRPYRVPARLPAAVVLCLVPSAFLVFVMAIAGWKVYAISAAFTAACADSCVGLCR</sequence>
<dbReference type="EMBL" id="CAJGYO010000006">
    <property type="protein sequence ID" value="CAD6239279.1"/>
    <property type="molecule type" value="Genomic_DNA"/>
</dbReference>
<name>A0A811PDL2_9POAL</name>
<keyword evidence="4" id="KW-0472">Membrane</keyword>
<dbReference type="InterPro" id="IPR044566">
    <property type="entry name" value="RMV1-like"/>
</dbReference>
<proteinExistence type="predicted"/>
<dbReference type="PANTHER" id="PTHR45826:SF8">
    <property type="entry name" value="CATIONIC AMINO ACID TRANSPORTER"/>
    <property type="match status" value="1"/>
</dbReference>
<keyword evidence="6" id="KW-1185">Reference proteome</keyword>
<feature type="transmembrane region" description="Helical" evidence="4">
    <location>
        <begin position="51"/>
        <end position="71"/>
    </location>
</feature>
<evidence type="ECO:0000256" key="3">
    <source>
        <dbReference type="ARBA" id="ARBA00022475"/>
    </source>
</evidence>
<feature type="transmembrane region" description="Helical" evidence="4">
    <location>
        <begin position="6"/>
        <end position="31"/>
    </location>
</feature>
<dbReference type="GO" id="GO:0005886">
    <property type="term" value="C:plasma membrane"/>
    <property type="evidence" value="ECO:0007669"/>
    <property type="project" value="UniProtKB-SubCell"/>
</dbReference>
<evidence type="ECO:0000313" key="6">
    <source>
        <dbReference type="Proteomes" id="UP000604825"/>
    </source>
</evidence>
<dbReference type="Proteomes" id="UP000604825">
    <property type="component" value="Unassembled WGS sequence"/>
</dbReference>
<comment type="caution">
    <text evidence="5">The sequence shown here is derived from an EMBL/GenBank/DDBJ whole genome shotgun (WGS) entry which is preliminary data.</text>
</comment>
<dbReference type="PANTHER" id="PTHR45826">
    <property type="entry name" value="POLYAMINE TRANSPORTER PUT1"/>
    <property type="match status" value="1"/>
</dbReference>
<keyword evidence="4" id="KW-1133">Transmembrane helix</keyword>
<evidence type="ECO:0000256" key="1">
    <source>
        <dbReference type="ARBA" id="ARBA00004651"/>
    </source>
</evidence>
<keyword evidence="3" id="KW-1003">Cell membrane</keyword>